<keyword evidence="6" id="KW-1185">Reference proteome</keyword>
<proteinExistence type="inferred from homology"/>
<evidence type="ECO:0000256" key="3">
    <source>
        <dbReference type="ARBA" id="ARBA00023315"/>
    </source>
</evidence>
<comment type="caution">
    <text evidence="5">The sequence shown here is derived from an EMBL/GenBank/DDBJ whole genome shotgun (WGS) entry which is preliminary data.</text>
</comment>
<dbReference type="NCBIfam" id="NF006104">
    <property type="entry name" value="PRK08257.1-3"/>
    <property type="match status" value="1"/>
</dbReference>
<dbReference type="Pfam" id="PF18313">
    <property type="entry name" value="TLP1_add_C"/>
    <property type="match status" value="1"/>
</dbReference>
<dbReference type="PANTHER" id="PTHR18919">
    <property type="entry name" value="ACETYL-COA C-ACYLTRANSFERASE"/>
    <property type="match status" value="1"/>
</dbReference>
<dbReference type="InterPro" id="IPR040771">
    <property type="entry name" value="TLP1_add_C"/>
</dbReference>
<accession>A0A2P2E8K0</accession>
<dbReference type="PANTHER" id="PTHR18919:SF139">
    <property type="entry name" value="THIOLASE-LIKE PROTEIN TYPE 1 ADDITIONAL C-TERMINAL DOMAIN-CONTAINING PROTEIN"/>
    <property type="match status" value="1"/>
</dbReference>
<dbReference type="EMBL" id="BFBR01000002">
    <property type="protein sequence ID" value="GBF57389.1"/>
    <property type="molecule type" value="Genomic_DNA"/>
</dbReference>
<reference evidence="5 6" key="1">
    <citation type="journal article" date="2018" name="Genome Announc.">
        <title>Draft Genome Sequence of "Candidatus Phycosocius bacilliformis," an Alphaproteobacterial Ectosymbiont of the Hydrocarbon-Producing Green Alga Botryococcus braunii.</title>
        <authorList>
            <person name="Tanabe Y."/>
            <person name="Yamaguchi H."/>
            <person name="Watanabe M.M."/>
        </authorList>
    </citation>
    <scope>NUCLEOTIDE SEQUENCE [LARGE SCALE GENOMIC DNA]</scope>
    <source>
        <strain evidence="5 6">BOTRYCO-2</strain>
    </source>
</reference>
<evidence type="ECO:0000313" key="5">
    <source>
        <dbReference type="EMBL" id="GBF57389.1"/>
    </source>
</evidence>
<evidence type="ECO:0000256" key="2">
    <source>
        <dbReference type="ARBA" id="ARBA00022679"/>
    </source>
</evidence>
<dbReference type="RefSeq" id="WP_192576179.1">
    <property type="nucleotide sequence ID" value="NZ_BFBR01000002.1"/>
</dbReference>
<dbReference type="Proteomes" id="UP000245086">
    <property type="component" value="Unassembled WGS sequence"/>
</dbReference>
<evidence type="ECO:0000259" key="4">
    <source>
        <dbReference type="Pfam" id="PF18313"/>
    </source>
</evidence>
<dbReference type="SUPFAM" id="SSF53901">
    <property type="entry name" value="Thiolase-like"/>
    <property type="match status" value="2"/>
</dbReference>
<sequence>MIHPSTPVLIGGGQFTYRGPAEACPTPIDLCKLAAQSAAQDAGLAAGHLAQLDGLAVVGFTIDAGGNLSRMPIPRAKNPPNALAAALGATPAWKTYTHVGGNTPQALVNEAAERIAAGQNKFVLLAGAEFLGSMMKLMQAGEFAALAGHQIDDEEVPAMFGDGRDGCSRYEARHGLEFPANVYPMFENAYRAHLGRSLSDHQSAMGALFAPFTEVASRNPFAWFPKVQSPDSLSQVDPSNRMVGFPYPKRLNAIIQVDQSAAVILASYEHACALGIDPAQMVFLHGCADTIEKWNILERVNYHSSPAMRIGAREAFAMAGKSLSDMAFFDLYSCFPIAVEIACQEIGLATDDPRGLTLTGGLPYFGGPGNNYSMHGIVEMIHRCRAKPGAYGFLNANGWFLTKHAFGIYSTTPTAGHWSRPAKSTYQHEIDAMAAPSIVETPQGDGVIEAYTIVHARDGMRMGIVIGRDSHGQRFVANTPKGDTAIMADLEASEGVGRAGRVHQEGDMNIFVPAGAAA</sequence>
<dbReference type="GO" id="GO:0016746">
    <property type="term" value="F:acyltransferase activity"/>
    <property type="evidence" value="ECO:0007669"/>
    <property type="project" value="UniProtKB-KW"/>
</dbReference>
<feature type="domain" description="Thiolase-like protein type 1 additional C-terminal" evidence="4">
    <location>
        <begin position="427"/>
        <end position="506"/>
    </location>
</feature>
<evidence type="ECO:0000313" key="6">
    <source>
        <dbReference type="Proteomes" id="UP000245086"/>
    </source>
</evidence>
<keyword evidence="2" id="KW-0808">Transferase</keyword>
<dbReference type="AlphaFoldDB" id="A0A2P2E8K0"/>
<dbReference type="Gene3D" id="3.40.47.10">
    <property type="match status" value="1"/>
</dbReference>
<gene>
    <name evidence="5" type="ORF">PbB2_01056</name>
</gene>
<comment type="similarity">
    <text evidence="1">Belongs to the thiolase-like superfamily. Thiolase family.</text>
</comment>
<dbReference type="InterPro" id="IPR016039">
    <property type="entry name" value="Thiolase-like"/>
</dbReference>
<keyword evidence="3" id="KW-0012">Acyltransferase</keyword>
<name>A0A2P2E8K0_9PROT</name>
<organism evidence="5 6">
    <name type="scientific">Candidatus Phycosocius bacilliformis</name>
    <dbReference type="NCBI Taxonomy" id="1445552"/>
    <lineage>
        <taxon>Bacteria</taxon>
        <taxon>Pseudomonadati</taxon>
        <taxon>Pseudomonadota</taxon>
        <taxon>Alphaproteobacteria</taxon>
        <taxon>Caulobacterales</taxon>
        <taxon>Caulobacterales incertae sedis</taxon>
        <taxon>Candidatus Phycosocius</taxon>
    </lineage>
</organism>
<evidence type="ECO:0000256" key="1">
    <source>
        <dbReference type="ARBA" id="ARBA00010982"/>
    </source>
</evidence>
<dbReference type="Gene3D" id="2.40.50.840">
    <property type="match status" value="1"/>
</dbReference>
<protein>
    <recommendedName>
        <fullName evidence="4">Thiolase-like protein type 1 additional C-terminal domain-containing protein</fullName>
    </recommendedName>
</protein>